<dbReference type="InterPro" id="IPR029052">
    <property type="entry name" value="Metallo-depent_PP-like"/>
</dbReference>
<evidence type="ECO:0000313" key="7">
    <source>
        <dbReference type="EMBL" id="CAB4163006.1"/>
    </source>
</evidence>
<evidence type="ECO:0000256" key="4">
    <source>
        <dbReference type="ARBA" id="ARBA00023136"/>
    </source>
</evidence>
<dbReference type="EMBL" id="LR796734">
    <property type="protein sequence ID" value="CAB4163006.1"/>
    <property type="molecule type" value="Genomic_DNA"/>
</dbReference>
<dbReference type="GO" id="GO:0016020">
    <property type="term" value="C:membrane"/>
    <property type="evidence" value="ECO:0007669"/>
    <property type="project" value="GOC"/>
</dbReference>
<proteinExistence type="predicted"/>
<evidence type="ECO:0000256" key="5">
    <source>
        <dbReference type="ARBA" id="ARBA00023211"/>
    </source>
</evidence>
<dbReference type="PANTHER" id="PTHR34990:SF2">
    <property type="entry name" value="BLL8164 PROTEIN"/>
    <property type="match status" value="1"/>
</dbReference>
<evidence type="ECO:0000256" key="2">
    <source>
        <dbReference type="ARBA" id="ARBA00022519"/>
    </source>
</evidence>
<gene>
    <name evidence="7" type="ORF">UFOVP787_224</name>
</gene>
<sequence length="244" mass="28409">MNSYKTVFISDIHLGARMSQADKLLDFFKTFECEKMYLVGDIIDCWAMRGKSYWPQHHNDVVQKLLRRARKGTEIIYIPGNHDEFMREYCDAEFGHILLQRESVHVGVDSKIYYVTHGDQFDVVTTNAKWLAHLGSWAYDISIMISLGLNKIRHTLGMPYWSLSSYLKQTVKESVNFIGNYEETLSDYVNRKGYDGIICGHIHHANIRKIGNMTYINCGDWVESMTAVVEHHDGRFELIEWSKK</sequence>
<protein>
    <submittedName>
        <fullName evidence="7">UDP-2,3-diacylglucosamine hydrolase</fullName>
    </submittedName>
</protein>
<name>A0A6J5NZB3_9CAUD</name>
<dbReference type="GO" id="GO:0008758">
    <property type="term" value="F:UDP-2,3-diacylglucosamine hydrolase activity"/>
    <property type="evidence" value="ECO:0007669"/>
    <property type="project" value="TreeGrafter"/>
</dbReference>
<evidence type="ECO:0000256" key="1">
    <source>
        <dbReference type="ARBA" id="ARBA00022475"/>
    </source>
</evidence>
<dbReference type="GO" id="GO:0009245">
    <property type="term" value="P:lipid A biosynthetic process"/>
    <property type="evidence" value="ECO:0007669"/>
    <property type="project" value="TreeGrafter"/>
</dbReference>
<organism evidence="7">
    <name type="scientific">uncultured Caudovirales phage</name>
    <dbReference type="NCBI Taxonomy" id="2100421"/>
    <lineage>
        <taxon>Viruses</taxon>
        <taxon>Duplodnaviria</taxon>
        <taxon>Heunggongvirae</taxon>
        <taxon>Uroviricota</taxon>
        <taxon>Caudoviricetes</taxon>
        <taxon>Peduoviridae</taxon>
        <taxon>Maltschvirus</taxon>
        <taxon>Maltschvirus maltsch</taxon>
    </lineage>
</organism>
<dbReference type="InterPro" id="IPR004843">
    <property type="entry name" value="Calcineurin-like_PHP"/>
</dbReference>
<keyword evidence="4" id="KW-0472">Membrane</keyword>
<keyword evidence="3" id="KW-0479">Metal-binding</keyword>
<keyword evidence="7" id="KW-0378">Hydrolase</keyword>
<dbReference type="CDD" id="cd07398">
    <property type="entry name" value="MPP_YbbF-LpxH"/>
    <property type="match status" value="1"/>
</dbReference>
<reference evidence="7" key="1">
    <citation type="submission" date="2020-04" db="EMBL/GenBank/DDBJ databases">
        <authorList>
            <person name="Chiriac C."/>
            <person name="Salcher M."/>
            <person name="Ghai R."/>
            <person name="Kavagutti S V."/>
        </authorList>
    </citation>
    <scope>NUCLEOTIDE SEQUENCE</scope>
</reference>
<evidence type="ECO:0000259" key="6">
    <source>
        <dbReference type="Pfam" id="PF00149"/>
    </source>
</evidence>
<evidence type="ECO:0000256" key="3">
    <source>
        <dbReference type="ARBA" id="ARBA00022723"/>
    </source>
</evidence>
<keyword evidence="1" id="KW-1003">Cell membrane</keyword>
<keyword evidence="5" id="KW-0464">Manganese</keyword>
<dbReference type="GO" id="GO:0046872">
    <property type="term" value="F:metal ion binding"/>
    <property type="evidence" value="ECO:0007669"/>
    <property type="project" value="UniProtKB-KW"/>
</dbReference>
<accession>A0A6J5NZB3</accession>
<dbReference type="Pfam" id="PF00149">
    <property type="entry name" value="Metallophos"/>
    <property type="match status" value="1"/>
</dbReference>
<dbReference type="Gene3D" id="3.60.21.10">
    <property type="match status" value="1"/>
</dbReference>
<feature type="domain" description="Calcineurin-like phosphoesterase" evidence="6">
    <location>
        <begin position="5"/>
        <end position="204"/>
    </location>
</feature>
<dbReference type="SUPFAM" id="SSF56300">
    <property type="entry name" value="Metallo-dependent phosphatases"/>
    <property type="match status" value="1"/>
</dbReference>
<dbReference type="PANTHER" id="PTHR34990">
    <property type="entry name" value="UDP-2,3-DIACYLGLUCOSAMINE HYDROLASE-RELATED"/>
    <property type="match status" value="1"/>
</dbReference>
<dbReference type="InterPro" id="IPR043461">
    <property type="entry name" value="LpxH-like"/>
</dbReference>
<keyword evidence="2" id="KW-0997">Cell inner membrane</keyword>